<dbReference type="AlphaFoldDB" id="A0A182LWZ9"/>
<evidence type="ECO:0000313" key="2">
    <source>
        <dbReference type="Proteomes" id="UP000075883"/>
    </source>
</evidence>
<reference evidence="1" key="2">
    <citation type="submission" date="2020-05" db="UniProtKB">
        <authorList>
            <consortium name="EnsemblMetazoa"/>
        </authorList>
    </citation>
    <scope>IDENTIFICATION</scope>
    <source>
        <strain evidence="1">A-37</strain>
    </source>
</reference>
<evidence type="ECO:0000313" key="1">
    <source>
        <dbReference type="EnsemblMetazoa" id="ACUA003975-PA"/>
    </source>
</evidence>
<protein>
    <submittedName>
        <fullName evidence="1">Uncharacterized protein</fullName>
    </submittedName>
</protein>
<proteinExistence type="predicted"/>
<keyword evidence="2" id="KW-1185">Reference proteome</keyword>
<reference evidence="2" key="1">
    <citation type="submission" date="2013-09" db="EMBL/GenBank/DDBJ databases">
        <title>The Genome Sequence of Anopheles culicifacies species A.</title>
        <authorList>
            <consortium name="The Broad Institute Genomics Platform"/>
            <person name="Neafsey D.E."/>
            <person name="Besansky N."/>
            <person name="Howell P."/>
            <person name="Walton C."/>
            <person name="Young S.K."/>
            <person name="Zeng Q."/>
            <person name="Gargeya S."/>
            <person name="Fitzgerald M."/>
            <person name="Haas B."/>
            <person name="Abouelleil A."/>
            <person name="Allen A.W."/>
            <person name="Alvarado L."/>
            <person name="Arachchi H.M."/>
            <person name="Berlin A.M."/>
            <person name="Chapman S.B."/>
            <person name="Gainer-Dewar J."/>
            <person name="Goldberg J."/>
            <person name="Griggs A."/>
            <person name="Gujja S."/>
            <person name="Hansen M."/>
            <person name="Howarth C."/>
            <person name="Imamovic A."/>
            <person name="Ireland A."/>
            <person name="Larimer J."/>
            <person name="McCowan C."/>
            <person name="Murphy C."/>
            <person name="Pearson M."/>
            <person name="Poon T.W."/>
            <person name="Priest M."/>
            <person name="Roberts A."/>
            <person name="Saif S."/>
            <person name="Shea T."/>
            <person name="Sisk P."/>
            <person name="Sykes S."/>
            <person name="Wortman J."/>
            <person name="Nusbaum C."/>
            <person name="Birren B."/>
        </authorList>
    </citation>
    <scope>NUCLEOTIDE SEQUENCE [LARGE SCALE GENOMIC DNA]</scope>
    <source>
        <strain evidence="2">A-37</strain>
    </source>
</reference>
<dbReference type="VEuPathDB" id="VectorBase:ACUA003975"/>
<dbReference type="STRING" id="139723.A0A182LWZ9"/>
<organism evidence="1 2">
    <name type="scientific">Anopheles culicifacies</name>
    <dbReference type="NCBI Taxonomy" id="139723"/>
    <lineage>
        <taxon>Eukaryota</taxon>
        <taxon>Metazoa</taxon>
        <taxon>Ecdysozoa</taxon>
        <taxon>Arthropoda</taxon>
        <taxon>Hexapoda</taxon>
        <taxon>Insecta</taxon>
        <taxon>Pterygota</taxon>
        <taxon>Neoptera</taxon>
        <taxon>Endopterygota</taxon>
        <taxon>Diptera</taxon>
        <taxon>Nematocera</taxon>
        <taxon>Culicoidea</taxon>
        <taxon>Culicidae</taxon>
        <taxon>Anophelinae</taxon>
        <taxon>Anopheles</taxon>
        <taxon>culicifacies species complex</taxon>
    </lineage>
</organism>
<dbReference type="EnsemblMetazoa" id="ACUA003975-RA">
    <property type="protein sequence ID" value="ACUA003975-PA"/>
    <property type="gene ID" value="ACUA003975"/>
</dbReference>
<dbReference type="Proteomes" id="UP000075883">
    <property type="component" value="Unassembled WGS sequence"/>
</dbReference>
<sequence>MNAGLSKIHFINSTGVSLNDRFTSMTKTHVGYGPVPTMMEAPLSRPNPVSMVDSNRRLIDQWDRLHALHALATKANTNIRPARQRLQRNSLAQQMKRTMTRMPGGVRRLQRSNSFTDIAT</sequence>
<name>A0A182LWZ9_9DIPT</name>
<accession>A0A182LWZ9</accession>
<dbReference type="EMBL" id="AXCM01008551">
    <property type="status" value="NOT_ANNOTATED_CDS"/>
    <property type="molecule type" value="Genomic_DNA"/>
</dbReference>